<dbReference type="InterPro" id="IPR026265">
    <property type="entry name" value="LptC"/>
</dbReference>
<evidence type="ECO:0000256" key="5">
    <source>
        <dbReference type="ARBA" id="ARBA00023136"/>
    </source>
</evidence>
<evidence type="ECO:0000256" key="6">
    <source>
        <dbReference type="HAMAP-Rule" id="MF_01915"/>
    </source>
</evidence>
<dbReference type="Gene3D" id="2.60.450.10">
    <property type="entry name" value="Lipopolysaccharide (LPS) transport protein A like domain"/>
    <property type="match status" value="1"/>
</dbReference>
<evidence type="ECO:0000256" key="3">
    <source>
        <dbReference type="ARBA" id="ARBA00022692"/>
    </source>
</evidence>
<reference evidence="8 9" key="1">
    <citation type="submission" date="2018-10" db="EMBL/GenBank/DDBJ databases">
        <title>Genomic Encyclopedia of Type Strains, Phase IV (KMG-IV): sequencing the most valuable type-strain genomes for metagenomic binning, comparative biology and taxonomic classification.</title>
        <authorList>
            <person name="Goeker M."/>
        </authorList>
    </citation>
    <scope>NUCLEOTIDE SEQUENCE [LARGE SCALE GENOMIC DNA]</scope>
    <source>
        <strain evidence="8 9">DSM 23800</strain>
    </source>
</reference>
<name>A0A420XHL0_9PAST</name>
<dbReference type="PIRSF" id="PIRSF028513">
    <property type="entry name" value="LptC"/>
    <property type="match status" value="1"/>
</dbReference>
<comment type="subunit">
    <text evidence="6">Component of the lipopolysaccharide transport and assembly complex. Interacts with LptA and the LptBFG transporter complex.</text>
</comment>
<dbReference type="InterPro" id="IPR010664">
    <property type="entry name" value="LipoPS_assembly_LptC-rel"/>
</dbReference>
<keyword evidence="1 6" id="KW-1003">Cell membrane</keyword>
<keyword evidence="5 6" id="KW-0472">Membrane</keyword>
<keyword evidence="4 6" id="KW-1133">Transmembrane helix</keyword>
<protein>
    <recommendedName>
        <fullName evidence="6 7">Lipopolysaccharide export system protein LptC</fullName>
    </recommendedName>
</protein>
<evidence type="ECO:0000313" key="8">
    <source>
        <dbReference type="EMBL" id="RKR76837.1"/>
    </source>
</evidence>
<dbReference type="InterPro" id="IPR052363">
    <property type="entry name" value="LPS_export_LptC"/>
</dbReference>
<evidence type="ECO:0000256" key="2">
    <source>
        <dbReference type="ARBA" id="ARBA00022519"/>
    </source>
</evidence>
<comment type="subcellular location">
    <subcellularLocation>
        <location evidence="6">Cell inner membrane</location>
        <topology evidence="6">Single-pass membrane protein</topology>
    </subcellularLocation>
</comment>
<evidence type="ECO:0000256" key="4">
    <source>
        <dbReference type="ARBA" id="ARBA00022989"/>
    </source>
</evidence>
<dbReference type="AlphaFoldDB" id="A0A420XHL0"/>
<dbReference type="NCBIfam" id="TIGR04409">
    <property type="entry name" value="LptC_YrbK"/>
    <property type="match status" value="1"/>
</dbReference>
<gene>
    <name evidence="6" type="primary">lptC</name>
    <name evidence="8" type="ORF">DES31_0145</name>
</gene>
<comment type="function">
    <text evidence="6">Involved in the assembly of lipopolysaccharide (LPS). Required for the translocation of LPS from the inner membrane to the outer membrane. Facilitates the transfer of LPS from the inner membrane to the periplasmic protein LptA. Could be a docking site for LptA.</text>
</comment>
<accession>A0A420XHL0</accession>
<comment type="similarity">
    <text evidence="6 7">Belongs to the LptC family.</text>
</comment>
<keyword evidence="2 6" id="KW-0997">Cell inner membrane</keyword>
<organism evidence="8 9">
    <name type="scientific">Otariodibacter oris</name>
    <dbReference type="NCBI Taxonomy" id="1032623"/>
    <lineage>
        <taxon>Bacteria</taxon>
        <taxon>Pseudomonadati</taxon>
        <taxon>Pseudomonadota</taxon>
        <taxon>Gammaproteobacteria</taxon>
        <taxon>Pasteurellales</taxon>
        <taxon>Pasteurellaceae</taxon>
        <taxon>Otariodibacter</taxon>
    </lineage>
</organism>
<proteinExistence type="inferred from homology"/>
<dbReference type="HAMAP" id="MF_01915">
    <property type="entry name" value="LPS_assembly_LptC"/>
    <property type="match status" value="1"/>
</dbReference>
<dbReference type="GO" id="GO:0030288">
    <property type="term" value="C:outer membrane-bounded periplasmic space"/>
    <property type="evidence" value="ECO:0007669"/>
    <property type="project" value="TreeGrafter"/>
</dbReference>
<dbReference type="RefSeq" id="WP_121120995.1">
    <property type="nucleotide sequence ID" value="NZ_CP016604.1"/>
</dbReference>
<dbReference type="OrthoDB" id="5659892at2"/>
<dbReference type="PANTHER" id="PTHR37481:SF1">
    <property type="entry name" value="LIPOPOLYSACCHARIDE EXPORT SYSTEM PROTEIN LPTC"/>
    <property type="match status" value="1"/>
</dbReference>
<comment type="function">
    <text evidence="7">Required for the translocation of lipopolysaccharide (LPS) from the inner membrane to the outer membrane.</text>
</comment>
<dbReference type="Proteomes" id="UP000280099">
    <property type="component" value="Unassembled WGS sequence"/>
</dbReference>
<dbReference type="GO" id="GO:0005886">
    <property type="term" value="C:plasma membrane"/>
    <property type="evidence" value="ECO:0007669"/>
    <property type="project" value="UniProtKB-SubCell"/>
</dbReference>
<comment type="caution">
    <text evidence="8">The sequence shown here is derived from an EMBL/GenBank/DDBJ whole genome shotgun (WGS) entry which is preliminary data.</text>
</comment>
<dbReference type="GO" id="GO:0017089">
    <property type="term" value="F:glycolipid transfer activity"/>
    <property type="evidence" value="ECO:0007669"/>
    <property type="project" value="TreeGrafter"/>
</dbReference>
<evidence type="ECO:0000256" key="7">
    <source>
        <dbReference type="PIRNR" id="PIRNR028513"/>
    </source>
</evidence>
<evidence type="ECO:0000256" key="1">
    <source>
        <dbReference type="ARBA" id="ARBA00022475"/>
    </source>
</evidence>
<keyword evidence="9" id="KW-1185">Reference proteome</keyword>
<evidence type="ECO:0000313" key="9">
    <source>
        <dbReference type="Proteomes" id="UP000280099"/>
    </source>
</evidence>
<dbReference type="PANTHER" id="PTHR37481">
    <property type="entry name" value="LIPOPOLYSACCHARIDE EXPORT SYSTEM PROTEIN LPTC"/>
    <property type="match status" value="1"/>
</dbReference>
<dbReference type="GO" id="GO:0015221">
    <property type="term" value="F:lipopolysaccharide transmembrane transporter activity"/>
    <property type="evidence" value="ECO:0007669"/>
    <property type="project" value="InterPro"/>
</dbReference>
<dbReference type="Pfam" id="PF06835">
    <property type="entry name" value="LptC"/>
    <property type="match status" value="1"/>
</dbReference>
<dbReference type="GO" id="GO:0043165">
    <property type="term" value="P:Gram-negative-bacterium-type cell outer membrane assembly"/>
    <property type="evidence" value="ECO:0007669"/>
    <property type="project" value="UniProtKB-UniRule"/>
</dbReference>
<keyword evidence="3 6" id="KW-0812">Transmembrane</keyword>
<dbReference type="EMBL" id="RBJC01000004">
    <property type="protein sequence ID" value="RKR76837.1"/>
    <property type="molecule type" value="Genomic_DNA"/>
</dbReference>
<sequence>MNKRLNIILLLVVAVLAGWYFSQQDDQRPQLAQLVKREGEPEYTGNKIDTIVYDLKGKPQYFAEAQEVKHYETTERTEFFKPLLNLFNSESSLKDWKVTADYAEITKEKILNLKGNVKIESLNEDTRLNYIESEILTVDLSNYDVYTDSIVTSKGMGFITSGKGLKGNLRSQVATLLENVETRIEPTVIQSESDSRNIQN</sequence>